<evidence type="ECO:0000259" key="4">
    <source>
        <dbReference type="Pfam" id="PF03781"/>
    </source>
</evidence>
<organism evidence="6 7">
    <name type="scientific">Myxococcus llanfairpwllgwyngyllgogerychwyrndrobwllllantysiliogogogochensis</name>
    <dbReference type="NCBI Taxonomy" id="2590453"/>
    <lineage>
        <taxon>Bacteria</taxon>
        <taxon>Pseudomonadati</taxon>
        <taxon>Myxococcota</taxon>
        <taxon>Myxococcia</taxon>
        <taxon>Myxococcales</taxon>
        <taxon>Cystobacterineae</taxon>
        <taxon>Myxococcaceae</taxon>
        <taxon>Myxococcus</taxon>
    </lineage>
</organism>
<dbReference type="Pfam" id="PF12867">
    <property type="entry name" value="DinB_2"/>
    <property type="match status" value="1"/>
</dbReference>
<dbReference type="Proteomes" id="UP000315369">
    <property type="component" value="Unassembled WGS sequence"/>
</dbReference>
<dbReference type="RefSeq" id="WP_141642463.1">
    <property type="nucleotide sequence ID" value="NZ_VIFM01000034.1"/>
</dbReference>
<keyword evidence="7" id="KW-1185">Reference proteome</keyword>
<dbReference type="SUPFAM" id="SSF56436">
    <property type="entry name" value="C-type lectin-like"/>
    <property type="match status" value="1"/>
</dbReference>
<dbReference type="InterPro" id="IPR034660">
    <property type="entry name" value="DinB/YfiT-like"/>
</dbReference>
<feature type="domain" description="Sulfatase-modifying factor enzyme-like" evidence="4">
    <location>
        <begin position="190"/>
        <end position="444"/>
    </location>
</feature>
<dbReference type="PANTHER" id="PTHR23150">
    <property type="entry name" value="SULFATASE MODIFYING FACTOR 1, 2"/>
    <property type="match status" value="1"/>
</dbReference>
<dbReference type="Gene3D" id="3.90.1580.10">
    <property type="entry name" value="paralog of FGE (formylglycine-generating enzyme)"/>
    <property type="match status" value="1"/>
</dbReference>
<evidence type="ECO:0000259" key="5">
    <source>
        <dbReference type="Pfam" id="PF12867"/>
    </source>
</evidence>
<sequence>MSRTTDSSTTRQPGSAPGRAWKARAWAELEAARARVLRMLAGLPEHVLMNQHSPLMSPLIWDVAHVANYEEQWLLRALGAPALTDPAFDAIYDAFQHPRNTRALLPLLSPESAFAYAARVRQAVRAHLSDHVPEDSEAPLLVGGYVFGMVAQHEQQHAETLAATLQLMTDVEYRISSPRPHPSPVPITRQPVFIPGGTVRLGSESPWAYDNERPAHAREVAPFLMDAHPVTNGDYVAFVESGGYDDARWWHPKGWDFVRAEQLRHPQFWLPQQGGHWLRRRFGQVEPLPSNEPVQHVCWYEADAYARWAGKRLPTEAEWETAARGSDGVAREHPWGDDAPTPAHANLGGDAWGPARVGSHPQGVSSEGVWGLLGDVWEWTASDFHPYAGFRAYPYREYSEVFFGDDYKVLRGGAWASAPVAVRNGFRNWDYPIRRQIFAGFRCASEVR</sequence>
<dbReference type="EMBL" id="VIFM01000034">
    <property type="protein sequence ID" value="TQF15841.1"/>
    <property type="molecule type" value="Genomic_DNA"/>
</dbReference>
<evidence type="ECO:0000256" key="1">
    <source>
        <dbReference type="ARBA" id="ARBA00023002"/>
    </source>
</evidence>
<dbReference type="GO" id="GO:0052699">
    <property type="term" value="P:ergothioneine biosynthetic process"/>
    <property type="evidence" value="ECO:0007669"/>
    <property type="project" value="InterPro"/>
</dbReference>
<dbReference type="PANTHER" id="PTHR23150:SF36">
    <property type="entry name" value="HERCYNINE OXYGENASE"/>
    <property type="match status" value="1"/>
</dbReference>
<keyword evidence="1" id="KW-0560">Oxidoreductase</keyword>
<dbReference type="AlphaFoldDB" id="A0A540X3K1"/>
<dbReference type="Gene3D" id="1.20.120.450">
    <property type="entry name" value="dinb family like domain"/>
    <property type="match status" value="1"/>
</dbReference>
<dbReference type="OrthoDB" id="9768004at2"/>
<comment type="caution">
    <text evidence="6">The sequence shown here is derived from an EMBL/GenBank/DDBJ whole genome shotgun (WGS) entry which is preliminary data.</text>
</comment>
<dbReference type="InterPro" id="IPR042095">
    <property type="entry name" value="SUMF_sf"/>
</dbReference>
<dbReference type="InterPro" id="IPR051043">
    <property type="entry name" value="Sulfatase_Mod_Factor_Kinase"/>
</dbReference>
<dbReference type="InterPro" id="IPR005532">
    <property type="entry name" value="SUMF_dom"/>
</dbReference>
<feature type="domain" description="DinB-like" evidence="5">
    <location>
        <begin position="28"/>
        <end position="160"/>
    </location>
</feature>
<evidence type="ECO:0000256" key="2">
    <source>
        <dbReference type="ARBA" id="ARBA00023004"/>
    </source>
</evidence>
<reference evidence="6 7" key="1">
    <citation type="submission" date="2019-06" db="EMBL/GenBank/DDBJ databases">
        <authorList>
            <person name="Livingstone P."/>
            <person name="Whitworth D."/>
        </authorList>
    </citation>
    <scope>NUCLEOTIDE SEQUENCE [LARGE SCALE GENOMIC DNA]</scope>
    <source>
        <strain evidence="6 7">AM401</strain>
    </source>
</reference>
<proteinExistence type="predicted"/>
<keyword evidence="2" id="KW-0408">Iron</keyword>
<comment type="pathway">
    <text evidence="3">Amino-acid biosynthesis; ergothioneine biosynthesis.</text>
</comment>
<evidence type="ECO:0000313" key="7">
    <source>
        <dbReference type="Proteomes" id="UP000315369"/>
    </source>
</evidence>
<dbReference type="NCBIfam" id="TIGR03440">
    <property type="entry name" value="egtB_TIGR03440"/>
    <property type="match status" value="1"/>
</dbReference>
<dbReference type="InterPro" id="IPR016187">
    <property type="entry name" value="CTDL_fold"/>
</dbReference>
<dbReference type="SUPFAM" id="SSF109854">
    <property type="entry name" value="DinB/YfiT-like putative metalloenzymes"/>
    <property type="match status" value="1"/>
</dbReference>
<protein>
    <submittedName>
        <fullName evidence="6">Ergothioneine biosynthesis protein EgtB</fullName>
    </submittedName>
</protein>
<dbReference type="InterPro" id="IPR017806">
    <property type="entry name" value="EgtB"/>
</dbReference>
<accession>A0A540X3K1</accession>
<gene>
    <name evidence="6" type="ORF">FJV41_11340</name>
</gene>
<evidence type="ECO:0000256" key="3">
    <source>
        <dbReference type="ARBA" id="ARBA00037882"/>
    </source>
</evidence>
<name>A0A540X3K1_9BACT</name>
<evidence type="ECO:0000313" key="6">
    <source>
        <dbReference type="EMBL" id="TQF15841.1"/>
    </source>
</evidence>
<dbReference type="InterPro" id="IPR024775">
    <property type="entry name" value="DinB-like"/>
</dbReference>
<dbReference type="Pfam" id="PF03781">
    <property type="entry name" value="FGE-sulfatase"/>
    <property type="match status" value="1"/>
</dbReference>